<reference evidence="8 9" key="1">
    <citation type="journal article" date="2024" name="BMC Genomics">
        <title>Genome assembly of redclaw crayfish (Cherax quadricarinatus) provides insights into its immune adaptation and hypoxia tolerance.</title>
        <authorList>
            <person name="Liu Z."/>
            <person name="Zheng J."/>
            <person name="Li H."/>
            <person name="Fang K."/>
            <person name="Wang S."/>
            <person name="He J."/>
            <person name="Zhou D."/>
            <person name="Weng S."/>
            <person name="Chi M."/>
            <person name="Gu Z."/>
            <person name="He J."/>
            <person name="Li F."/>
            <person name="Wang M."/>
        </authorList>
    </citation>
    <scope>NUCLEOTIDE SEQUENCE [LARGE SCALE GENOMIC DNA]</scope>
    <source>
        <strain evidence="8">ZL_2023a</strain>
    </source>
</reference>
<evidence type="ECO:0000256" key="2">
    <source>
        <dbReference type="ARBA" id="ARBA00022692"/>
    </source>
</evidence>
<evidence type="ECO:0000256" key="4">
    <source>
        <dbReference type="ARBA" id="ARBA00023136"/>
    </source>
</evidence>
<accession>A0AAW0YRI6</accession>
<comment type="caution">
    <text evidence="8">The sequence shown here is derived from an EMBL/GenBank/DDBJ whole genome shotgun (WGS) entry which is preliminary data.</text>
</comment>
<dbReference type="EMBL" id="JARKIK010000001">
    <property type="protein sequence ID" value="KAK8754459.1"/>
    <property type="molecule type" value="Genomic_DNA"/>
</dbReference>
<feature type="transmembrane region" description="Helical" evidence="6">
    <location>
        <begin position="39"/>
        <end position="57"/>
    </location>
</feature>
<dbReference type="GO" id="GO:0016020">
    <property type="term" value="C:membrane"/>
    <property type="evidence" value="ECO:0007669"/>
    <property type="project" value="UniProtKB-SubCell"/>
</dbReference>
<keyword evidence="4 5" id="KW-0472">Membrane</keyword>
<keyword evidence="3 6" id="KW-1133">Transmembrane helix</keyword>
<dbReference type="AlphaFoldDB" id="A0AAW0YRI6"/>
<organism evidence="8 9">
    <name type="scientific">Cherax quadricarinatus</name>
    <name type="common">Australian red claw crayfish</name>
    <dbReference type="NCBI Taxonomy" id="27406"/>
    <lineage>
        <taxon>Eukaryota</taxon>
        <taxon>Metazoa</taxon>
        <taxon>Ecdysozoa</taxon>
        <taxon>Arthropoda</taxon>
        <taxon>Crustacea</taxon>
        <taxon>Multicrustacea</taxon>
        <taxon>Malacostraca</taxon>
        <taxon>Eumalacostraca</taxon>
        <taxon>Eucarida</taxon>
        <taxon>Decapoda</taxon>
        <taxon>Pleocyemata</taxon>
        <taxon>Astacidea</taxon>
        <taxon>Parastacoidea</taxon>
        <taxon>Parastacidae</taxon>
        <taxon>Cherax</taxon>
    </lineage>
</organism>
<feature type="domain" description="MARVEL" evidence="7">
    <location>
        <begin position="6"/>
        <end position="122"/>
    </location>
</feature>
<dbReference type="PROSITE" id="PS51225">
    <property type="entry name" value="MARVEL"/>
    <property type="match status" value="1"/>
</dbReference>
<evidence type="ECO:0000256" key="5">
    <source>
        <dbReference type="PROSITE-ProRule" id="PRU00581"/>
    </source>
</evidence>
<evidence type="ECO:0000259" key="7">
    <source>
        <dbReference type="PROSITE" id="PS51225"/>
    </source>
</evidence>
<evidence type="ECO:0000256" key="3">
    <source>
        <dbReference type="ARBA" id="ARBA00022989"/>
    </source>
</evidence>
<feature type="transmembrane region" description="Helical" evidence="6">
    <location>
        <begin position="95"/>
        <end position="118"/>
    </location>
</feature>
<dbReference type="Proteomes" id="UP001445076">
    <property type="component" value="Unassembled WGS sequence"/>
</dbReference>
<proteinExistence type="predicted"/>
<comment type="subcellular location">
    <subcellularLocation>
        <location evidence="1">Membrane</location>
        <topology evidence="1">Multi-pass membrane protein</topology>
    </subcellularLocation>
</comment>
<gene>
    <name evidence="8" type="ORF">OTU49_016352</name>
</gene>
<evidence type="ECO:0000256" key="1">
    <source>
        <dbReference type="ARBA" id="ARBA00004141"/>
    </source>
</evidence>
<feature type="transmembrane region" description="Helical" evidence="6">
    <location>
        <begin position="69"/>
        <end position="89"/>
    </location>
</feature>
<name>A0AAW0YRI6_CHEQU</name>
<dbReference type="InterPro" id="IPR008253">
    <property type="entry name" value="Marvel"/>
</dbReference>
<evidence type="ECO:0000313" key="8">
    <source>
        <dbReference type="EMBL" id="KAK8754459.1"/>
    </source>
</evidence>
<sequence>MEPMTYVMSPRGILKIAQVIFVVISLGMWFSLINYWSDFVTGTVFLGFFTSLALFAQNALTGPSRVLEILLSGVLCLFFFISCILVLVHFHTLPVGNACGSFCLFASVVYGLDVFFTFKEESE</sequence>
<evidence type="ECO:0000313" key="9">
    <source>
        <dbReference type="Proteomes" id="UP001445076"/>
    </source>
</evidence>
<evidence type="ECO:0000256" key="6">
    <source>
        <dbReference type="SAM" id="Phobius"/>
    </source>
</evidence>
<feature type="transmembrane region" description="Helical" evidence="6">
    <location>
        <begin position="12"/>
        <end position="33"/>
    </location>
</feature>
<protein>
    <recommendedName>
        <fullName evidence="7">MARVEL domain-containing protein</fullName>
    </recommendedName>
</protein>
<keyword evidence="2 5" id="KW-0812">Transmembrane</keyword>
<keyword evidence="9" id="KW-1185">Reference proteome</keyword>